<dbReference type="KEGG" id="lgi:LOTGIDRAFT_157699"/>
<organism evidence="2 3">
    <name type="scientific">Lottia gigantea</name>
    <name type="common">Giant owl limpet</name>
    <dbReference type="NCBI Taxonomy" id="225164"/>
    <lineage>
        <taxon>Eukaryota</taxon>
        <taxon>Metazoa</taxon>
        <taxon>Spiralia</taxon>
        <taxon>Lophotrochozoa</taxon>
        <taxon>Mollusca</taxon>
        <taxon>Gastropoda</taxon>
        <taxon>Patellogastropoda</taxon>
        <taxon>Lottioidea</taxon>
        <taxon>Lottiidae</taxon>
        <taxon>Lottia</taxon>
    </lineage>
</organism>
<proteinExistence type="predicted"/>
<feature type="signal peptide" evidence="1">
    <location>
        <begin position="1"/>
        <end position="22"/>
    </location>
</feature>
<evidence type="ECO:0000256" key="1">
    <source>
        <dbReference type="SAM" id="SignalP"/>
    </source>
</evidence>
<accession>V4B2E0</accession>
<evidence type="ECO:0000313" key="2">
    <source>
        <dbReference type="EMBL" id="ESP00492.1"/>
    </source>
</evidence>
<dbReference type="CTD" id="20237480"/>
<reference evidence="2 3" key="1">
    <citation type="journal article" date="2013" name="Nature">
        <title>Insights into bilaterian evolution from three spiralian genomes.</title>
        <authorList>
            <person name="Simakov O."/>
            <person name="Marletaz F."/>
            <person name="Cho S.J."/>
            <person name="Edsinger-Gonzales E."/>
            <person name="Havlak P."/>
            <person name="Hellsten U."/>
            <person name="Kuo D.H."/>
            <person name="Larsson T."/>
            <person name="Lv J."/>
            <person name="Arendt D."/>
            <person name="Savage R."/>
            <person name="Osoegawa K."/>
            <person name="de Jong P."/>
            <person name="Grimwood J."/>
            <person name="Chapman J.A."/>
            <person name="Shapiro H."/>
            <person name="Aerts A."/>
            <person name="Otillar R.P."/>
            <person name="Terry A.Y."/>
            <person name="Boore J.L."/>
            <person name="Grigoriev I.V."/>
            <person name="Lindberg D.R."/>
            <person name="Seaver E.C."/>
            <person name="Weisblat D.A."/>
            <person name="Putnam N.H."/>
            <person name="Rokhsar D.S."/>
        </authorList>
    </citation>
    <scope>NUCLEOTIDE SEQUENCE [LARGE SCALE GENOMIC DNA]</scope>
</reference>
<dbReference type="RefSeq" id="XP_009048611.1">
    <property type="nucleotide sequence ID" value="XM_009050363.1"/>
</dbReference>
<protein>
    <recommendedName>
        <fullName evidence="4">Secreted protein</fullName>
    </recommendedName>
</protein>
<dbReference type="Proteomes" id="UP000030746">
    <property type="component" value="Unassembled WGS sequence"/>
</dbReference>
<dbReference type="EMBL" id="KB200701">
    <property type="protein sequence ID" value="ESP00492.1"/>
    <property type="molecule type" value="Genomic_DNA"/>
</dbReference>
<dbReference type="GeneID" id="20237480"/>
<keyword evidence="1" id="KW-0732">Signal</keyword>
<dbReference type="HOGENOM" id="CLU_1604574_0_0_1"/>
<sequence>MLFKRCLSILLVAVYFRSTTLALLRDLDGLGLGDIDHILDLDRGCRCQAIDNNGRSTVLQDFGRIQACGLGLCGCDRGIIGSCRQVCERIVEAWAANTCPAIIRGLEVKALFRADDCAHGLGDNTHDCHGRGRLDEGIRVEMGLRGMHLGGAGLLAPIGNRIILRN</sequence>
<gene>
    <name evidence="2" type="ORF">LOTGIDRAFT_157699</name>
</gene>
<name>V4B2E0_LOTGI</name>
<keyword evidence="3" id="KW-1185">Reference proteome</keyword>
<evidence type="ECO:0008006" key="4">
    <source>
        <dbReference type="Google" id="ProtNLM"/>
    </source>
</evidence>
<feature type="chain" id="PRO_5004717407" description="Secreted protein" evidence="1">
    <location>
        <begin position="23"/>
        <end position="166"/>
    </location>
</feature>
<dbReference type="AlphaFoldDB" id="V4B2E0"/>
<evidence type="ECO:0000313" key="3">
    <source>
        <dbReference type="Proteomes" id="UP000030746"/>
    </source>
</evidence>